<name>A0A0F9CDC0_9ZZZZ</name>
<evidence type="ECO:0000313" key="1">
    <source>
        <dbReference type="EMBL" id="KKK94716.1"/>
    </source>
</evidence>
<gene>
    <name evidence="1" type="ORF">LCGC14_2680050</name>
</gene>
<dbReference type="AlphaFoldDB" id="A0A0F9CDC0"/>
<dbReference type="EMBL" id="LAZR01047223">
    <property type="protein sequence ID" value="KKK94716.1"/>
    <property type="molecule type" value="Genomic_DNA"/>
</dbReference>
<feature type="non-terminal residue" evidence="1">
    <location>
        <position position="1"/>
    </location>
</feature>
<reference evidence="1" key="1">
    <citation type="journal article" date="2015" name="Nature">
        <title>Complex archaea that bridge the gap between prokaryotes and eukaryotes.</title>
        <authorList>
            <person name="Spang A."/>
            <person name="Saw J.H."/>
            <person name="Jorgensen S.L."/>
            <person name="Zaremba-Niedzwiedzka K."/>
            <person name="Martijn J."/>
            <person name="Lind A.E."/>
            <person name="van Eijk R."/>
            <person name="Schleper C."/>
            <person name="Guy L."/>
            <person name="Ettema T.J."/>
        </authorList>
    </citation>
    <scope>NUCLEOTIDE SEQUENCE</scope>
</reference>
<organism evidence="1">
    <name type="scientific">marine sediment metagenome</name>
    <dbReference type="NCBI Taxonomy" id="412755"/>
    <lineage>
        <taxon>unclassified sequences</taxon>
        <taxon>metagenomes</taxon>
        <taxon>ecological metagenomes</taxon>
    </lineage>
</organism>
<protein>
    <submittedName>
        <fullName evidence="1">Uncharacterized protein</fullName>
    </submittedName>
</protein>
<accession>A0A0F9CDC0</accession>
<comment type="caution">
    <text evidence="1">The sequence shown here is derived from an EMBL/GenBank/DDBJ whole genome shotgun (WGS) entry which is preliminary data.</text>
</comment>
<sequence>AWENPHPRKTVVAVRFEPVCGVVVISAVSAGKTDSMPLRWQRRHKAVLTLPRGVRFDSKLDEQGQSGHVRLDMGQVISVTPRPMYPNRAWARTYNNRVPDISDREVLVEYTAHPEARFHLPGGRTVPVARAQRARKAGEVRGVPPADQRVTIRVVDRSSGKPVAVKLHLHGQAGEHLPPIDRHRIPNPDWFQDYSVDFLHQGIHLCTYIPGETRVDLPLGRVYLEVSKGFEIRPVRKVLQVTRRTRRITIRLAGVLPWRENG</sequence>
<proteinExistence type="predicted"/>